<dbReference type="GO" id="GO:0016998">
    <property type="term" value="P:cell wall macromolecule catabolic process"/>
    <property type="evidence" value="ECO:0007669"/>
    <property type="project" value="InterPro"/>
</dbReference>
<name>A0A6J5YLZ3_9ZZZZ</name>
<evidence type="ECO:0000256" key="3">
    <source>
        <dbReference type="ARBA" id="ARBA00023295"/>
    </source>
</evidence>
<evidence type="ECO:0000313" key="4">
    <source>
        <dbReference type="EMBL" id="CAB4324472.1"/>
    </source>
</evidence>
<dbReference type="AlphaFoldDB" id="A0A6J5YLZ3"/>
<dbReference type="GO" id="GO:0009253">
    <property type="term" value="P:peptidoglycan catabolic process"/>
    <property type="evidence" value="ECO:0007669"/>
    <property type="project" value="InterPro"/>
</dbReference>
<dbReference type="Gene3D" id="3.20.20.80">
    <property type="entry name" value="Glycosidases"/>
    <property type="match status" value="1"/>
</dbReference>
<evidence type="ECO:0000256" key="1">
    <source>
        <dbReference type="ARBA" id="ARBA00010646"/>
    </source>
</evidence>
<dbReference type="GO" id="GO:0003796">
    <property type="term" value="F:lysozyme activity"/>
    <property type="evidence" value="ECO:0007669"/>
    <property type="project" value="InterPro"/>
</dbReference>
<sequence>MVLFAAFLLLVVPAVPVGALLTGVDVASYQHPGGMPIDWVKVKGAGHSYALVKATEGTTYTNPYFVDDWRGAAAAGLYRGAYHYAQPALPYSTALDQARYFVSKAGSMTGRLDIGGVLDLEEKGRLTKSQLATWTRTWLAEVTRLTGRPPMIYTGYYFWKDAVGNPTDIGSTYRLWLASYPDDPNSTTYRPLVPAGWSNWTFWQYRSDGRVPGIGWQVDMNRFCCDLAALAALAAGGAGAGAPFGSLDAVSTSSGTVSLSGWAVDPDTVDPIDVHVYVDGTWGQAATADVPRPDVDAALSGFFGPDHGFEVSVAVDSGLHEVCAYAIDATSGTNPLLGCRAVVVSSENPFGNLEVALSVYGYNYLKGWALDPSTDASITVTAYIYSFSLGTWATVPMTASLDRPDVGAAHGHGSAHGYVYQDLRRGVGAQFACLVGTNQGDGANAFVGCSMF</sequence>
<keyword evidence="2" id="KW-0378">Hydrolase</keyword>
<keyword evidence="3" id="KW-0326">Glycosidase</keyword>
<organism evidence="4">
    <name type="scientific">freshwater metagenome</name>
    <dbReference type="NCBI Taxonomy" id="449393"/>
    <lineage>
        <taxon>unclassified sequences</taxon>
        <taxon>metagenomes</taxon>
        <taxon>ecological metagenomes</taxon>
    </lineage>
</organism>
<evidence type="ECO:0000256" key="2">
    <source>
        <dbReference type="ARBA" id="ARBA00022801"/>
    </source>
</evidence>
<dbReference type="PANTHER" id="PTHR34135">
    <property type="entry name" value="LYSOZYME"/>
    <property type="match status" value="1"/>
</dbReference>
<protein>
    <submittedName>
        <fullName evidence="4">Unannotated protein</fullName>
    </submittedName>
</protein>
<dbReference type="PROSITE" id="PS51904">
    <property type="entry name" value="GLYCOSYL_HYDROL_F25_2"/>
    <property type="match status" value="1"/>
</dbReference>
<dbReference type="CDD" id="cd00599">
    <property type="entry name" value="GH25_muramidase"/>
    <property type="match status" value="1"/>
</dbReference>
<dbReference type="SUPFAM" id="SSF51445">
    <property type="entry name" value="(Trans)glycosidases"/>
    <property type="match status" value="1"/>
</dbReference>
<accession>A0A6J5YLZ3</accession>
<gene>
    <name evidence="4" type="ORF">UFOPK1392_02243</name>
    <name evidence="5" type="ORF">UFOPK3733_00452</name>
</gene>
<reference evidence="4" key="1">
    <citation type="submission" date="2020-05" db="EMBL/GenBank/DDBJ databases">
        <authorList>
            <person name="Chiriac C."/>
            <person name="Salcher M."/>
            <person name="Ghai R."/>
            <person name="Kavagutti S V."/>
        </authorList>
    </citation>
    <scope>NUCLEOTIDE SEQUENCE</scope>
</reference>
<dbReference type="Pfam" id="PF01183">
    <property type="entry name" value="Glyco_hydro_25"/>
    <property type="match status" value="1"/>
</dbReference>
<dbReference type="InterPro" id="IPR017853">
    <property type="entry name" value="GH"/>
</dbReference>
<dbReference type="InterPro" id="IPR002053">
    <property type="entry name" value="Glyco_hydro_25"/>
</dbReference>
<dbReference type="EMBL" id="CAFBNC010000013">
    <property type="protein sequence ID" value="CAB4927264.1"/>
    <property type="molecule type" value="Genomic_DNA"/>
</dbReference>
<comment type="similarity">
    <text evidence="1">Belongs to the glycosyl hydrolase 25 family.</text>
</comment>
<dbReference type="EMBL" id="CAEMXZ010000154">
    <property type="protein sequence ID" value="CAB4324472.1"/>
    <property type="molecule type" value="Genomic_DNA"/>
</dbReference>
<dbReference type="InterPro" id="IPR018077">
    <property type="entry name" value="Glyco_hydro_fam25_subgr"/>
</dbReference>
<dbReference type="GO" id="GO:0016052">
    <property type="term" value="P:carbohydrate catabolic process"/>
    <property type="evidence" value="ECO:0007669"/>
    <property type="project" value="TreeGrafter"/>
</dbReference>
<dbReference type="SMART" id="SM00641">
    <property type="entry name" value="Glyco_25"/>
    <property type="match status" value="1"/>
</dbReference>
<dbReference type="PANTHER" id="PTHR34135:SF2">
    <property type="entry name" value="LYSOZYME"/>
    <property type="match status" value="1"/>
</dbReference>
<evidence type="ECO:0000313" key="5">
    <source>
        <dbReference type="EMBL" id="CAB4927264.1"/>
    </source>
</evidence>
<proteinExistence type="inferred from homology"/>